<evidence type="ECO:0000256" key="1">
    <source>
        <dbReference type="ARBA" id="ARBA00006385"/>
    </source>
</evidence>
<comment type="similarity">
    <text evidence="1">Belongs to the CNOT9 family.</text>
</comment>
<dbReference type="AlphaFoldDB" id="B9F544"/>
<dbReference type="Gene3D" id="1.25.10.10">
    <property type="entry name" value="Leucine-rich Repeat Variant"/>
    <property type="match status" value="2"/>
</dbReference>
<gene>
    <name evidence="2" type="ORF">OsJ_06348</name>
</gene>
<name>B9F544_ORYSJ</name>
<dbReference type="SUPFAM" id="SSF48371">
    <property type="entry name" value="ARM repeat"/>
    <property type="match status" value="1"/>
</dbReference>
<dbReference type="Pfam" id="PF04078">
    <property type="entry name" value="Rcd1"/>
    <property type="match status" value="2"/>
</dbReference>
<dbReference type="PANTHER" id="PTHR12262">
    <property type="entry name" value="CCR4-NOT TRANSCRIPTION COMPLEX SUBUNIT 9"/>
    <property type="match status" value="1"/>
</dbReference>
<dbReference type="EMBL" id="CM000139">
    <property type="protein sequence ID" value="EEE56775.1"/>
    <property type="molecule type" value="Genomic_DNA"/>
</dbReference>
<dbReference type="GO" id="GO:0006402">
    <property type="term" value="P:mRNA catabolic process"/>
    <property type="evidence" value="ECO:0007669"/>
    <property type="project" value="InterPro"/>
</dbReference>
<dbReference type="GO" id="GO:0030014">
    <property type="term" value="C:CCR4-NOT complex"/>
    <property type="evidence" value="ECO:0007669"/>
    <property type="project" value="InterPro"/>
</dbReference>
<dbReference type="InterPro" id="IPR007216">
    <property type="entry name" value="CNOT9"/>
</dbReference>
<dbReference type="InterPro" id="IPR016024">
    <property type="entry name" value="ARM-type_fold"/>
</dbReference>
<reference evidence="2" key="1">
    <citation type="journal article" date="2005" name="PLoS Biol.">
        <title>The genomes of Oryza sativa: a history of duplications.</title>
        <authorList>
            <person name="Yu J."/>
            <person name="Wang J."/>
            <person name="Lin W."/>
            <person name="Li S."/>
            <person name="Li H."/>
            <person name="Zhou J."/>
            <person name="Ni P."/>
            <person name="Dong W."/>
            <person name="Hu S."/>
            <person name="Zeng C."/>
            <person name="Zhang J."/>
            <person name="Zhang Y."/>
            <person name="Li R."/>
            <person name="Xu Z."/>
            <person name="Li S."/>
            <person name="Li X."/>
            <person name="Zheng H."/>
            <person name="Cong L."/>
            <person name="Lin L."/>
            <person name="Yin J."/>
            <person name="Geng J."/>
            <person name="Li G."/>
            <person name="Shi J."/>
            <person name="Liu J."/>
            <person name="Lv H."/>
            <person name="Li J."/>
            <person name="Wang J."/>
            <person name="Deng Y."/>
            <person name="Ran L."/>
            <person name="Shi X."/>
            <person name="Wang X."/>
            <person name="Wu Q."/>
            <person name="Li C."/>
            <person name="Ren X."/>
            <person name="Wang J."/>
            <person name="Wang X."/>
            <person name="Li D."/>
            <person name="Liu D."/>
            <person name="Zhang X."/>
            <person name="Ji Z."/>
            <person name="Zhao W."/>
            <person name="Sun Y."/>
            <person name="Zhang Z."/>
            <person name="Bao J."/>
            <person name="Han Y."/>
            <person name="Dong L."/>
            <person name="Ji J."/>
            <person name="Chen P."/>
            <person name="Wu S."/>
            <person name="Liu J."/>
            <person name="Xiao Y."/>
            <person name="Bu D."/>
            <person name="Tan J."/>
            <person name="Yang L."/>
            <person name="Ye C."/>
            <person name="Zhang J."/>
            <person name="Xu J."/>
            <person name="Zhou Y."/>
            <person name="Yu Y."/>
            <person name="Zhang B."/>
            <person name="Zhuang S."/>
            <person name="Wei H."/>
            <person name="Liu B."/>
            <person name="Lei M."/>
            <person name="Yu H."/>
            <person name="Li Y."/>
            <person name="Xu H."/>
            <person name="Wei S."/>
            <person name="He X."/>
            <person name="Fang L."/>
            <person name="Zhang Z."/>
            <person name="Zhang Y."/>
            <person name="Huang X."/>
            <person name="Su Z."/>
            <person name="Tong W."/>
            <person name="Li J."/>
            <person name="Tong Z."/>
            <person name="Li S."/>
            <person name="Ye J."/>
            <person name="Wang L."/>
            <person name="Fang L."/>
            <person name="Lei T."/>
            <person name="Chen C."/>
            <person name="Chen H."/>
            <person name="Xu Z."/>
            <person name="Li H."/>
            <person name="Huang H."/>
            <person name="Zhang F."/>
            <person name="Xu H."/>
            <person name="Li N."/>
            <person name="Zhao C."/>
            <person name="Li S."/>
            <person name="Dong L."/>
            <person name="Huang Y."/>
            <person name="Li L."/>
            <person name="Xi Y."/>
            <person name="Qi Q."/>
            <person name="Li W."/>
            <person name="Zhang B."/>
            <person name="Hu W."/>
            <person name="Zhang Y."/>
            <person name="Tian X."/>
            <person name="Jiao Y."/>
            <person name="Liang X."/>
            <person name="Jin J."/>
            <person name="Gao L."/>
            <person name="Zheng W."/>
            <person name="Hao B."/>
            <person name="Liu S."/>
            <person name="Wang W."/>
            <person name="Yuan L."/>
            <person name="Cao M."/>
            <person name="McDermott J."/>
            <person name="Samudrala R."/>
            <person name="Wang J."/>
            <person name="Wong G.K."/>
            <person name="Yang H."/>
        </authorList>
    </citation>
    <scope>NUCLEOTIDE SEQUENCE [LARGE SCALE GENOMIC DNA]</scope>
</reference>
<evidence type="ECO:0000313" key="2">
    <source>
        <dbReference type="EMBL" id="EEE56775.1"/>
    </source>
</evidence>
<dbReference type="Proteomes" id="UP000007752">
    <property type="component" value="Chromosome 2"/>
</dbReference>
<dbReference type="FunFam" id="1.25.10.10:FF:000334">
    <property type="entry name" value="Cell differentiation protein-like protein"/>
    <property type="match status" value="1"/>
</dbReference>
<sequence>MLTSEVPSPRDPELVERLILDLLDPELKRHAPSELRKHHGKKNLRIMQLLETIFQKREMFQNLALLLWNSFGIVASLLQEIIVVYPALSPPTLSLGASNRVCNALALLQCIASHSETRTHFLQARIPLYLCAFLETDDKAKQFEYLRLTSLGVIGALVKVDDPKIINFLLENEFVPLCLHNMTIGSELSKTVATFITEKIVVDDAGLAYVCANADRFYAVGAALATVVTSMVDQPSKRLLKHVIRCYLRMSENPRGFAALQTCLPPQLKDGTFNSCLRDDPSGRHLHQQLLVKMTSGKKGGGPGNSAGHDAGLAYVCANADRFYAVGAALATVVTSMVDQPSKRLLKHVIRCYLRMSENPRGFAALQTCLPPQLKDGTFNSCLRDDPSGRHLHQQLLVKMTSGKKGGGPGNSAGRMSWG</sequence>
<accession>B9F544</accession>
<proteinExistence type="inferred from homology"/>
<dbReference type="HOGENOM" id="CLU_039962_2_0_1"/>
<organism evidence="2">
    <name type="scientific">Oryza sativa subsp. japonica</name>
    <name type="common">Rice</name>
    <dbReference type="NCBI Taxonomy" id="39947"/>
    <lineage>
        <taxon>Eukaryota</taxon>
        <taxon>Viridiplantae</taxon>
        <taxon>Streptophyta</taxon>
        <taxon>Embryophyta</taxon>
        <taxon>Tracheophyta</taxon>
        <taxon>Spermatophyta</taxon>
        <taxon>Magnoliopsida</taxon>
        <taxon>Liliopsida</taxon>
        <taxon>Poales</taxon>
        <taxon>Poaceae</taxon>
        <taxon>BOP clade</taxon>
        <taxon>Oryzoideae</taxon>
        <taxon>Oryzeae</taxon>
        <taxon>Oryzinae</taxon>
        <taxon>Oryza</taxon>
        <taxon>Oryza sativa</taxon>
    </lineage>
</organism>
<reference evidence="2" key="2">
    <citation type="submission" date="2008-12" db="EMBL/GenBank/DDBJ databases">
        <title>Improved gene annotation of the rice (Oryza sativa) genomes.</title>
        <authorList>
            <person name="Wang J."/>
            <person name="Li R."/>
            <person name="Fan W."/>
            <person name="Huang Q."/>
            <person name="Zhang J."/>
            <person name="Zhou Y."/>
            <person name="Hu Y."/>
            <person name="Zi S."/>
            <person name="Li J."/>
            <person name="Ni P."/>
            <person name="Zheng H."/>
            <person name="Zhang Y."/>
            <person name="Zhao M."/>
            <person name="Hao Q."/>
            <person name="McDermott J."/>
            <person name="Samudrala R."/>
            <person name="Kristiansen K."/>
            <person name="Wong G.K.-S."/>
        </authorList>
    </citation>
    <scope>NUCLEOTIDE SEQUENCE</scope>
</reference>
<dbReference type="InterPro" id="IPR011989">
    <property type="entry name" value="ARM-like"/>
</dbReference>
<protein>
    <submittedName>
        <fullName evidence="2">Uncharacterized protein</fullName>
    </submittedName>
</protein>